<dbReference type="EMBL" id="PUIA01000016">
    <property type="protein sequence ID" value="PQO39353.1"/>
    <property type="molecule type" value="Genomic_DNA"/>
</dbReference>
<dbReference type="AlphaFoldDB" id="A0A2S8G4L0"/>
<evidence type="ECO:0000313" key="2">
    <source>
        <dbReference type="Proteomes" id="UP000240009"/>
    </source>
</evidence>
<reference evidence="1 2" key="1">
    <citation type="submission" date="2018-02" db="EMBL/GenBank/DDBJ databases">
        <title>Comparative genomes isolates from brazilian mangrove.</title>
        <authorList>
            <person name="Araujo J.E."/>
            <person name="Taketani R.G."/>
            <person name="Silva M.C.P."/>
            <person name="Loureco M.V."/>
            <person name="Andreote F.D."/>
        </authorList>
    </citation>
    <scope>NUCLEOTIDE SEQUENCE [LARGE SCALE GENOMIC DNA]</scope>
    <source>
        <strain evidence="1 2">HEX-2 MGV</strain>
    </source>
</reference>
<dbReference type="RefSeq" id="WP_105350769.1">
    <property type="nucleotide sequence ID" value="NZ_PUIA01000016.1"/>
</dbReference>
<dbReference type="Proteomes" id="UP000240009">
    <property type="component" value="Unassembled WGS sequence"/>
</dbReference>
<accession>A0A2S8G4L0</accession>
<evidence type="ECO:0000313" key="1">
    <source>
        <dbReference type="EMBL" id="PQO39353.1"/>
    </source>
</evidence>
<comment type="caution">
    <text evidence="1">The sequence shown here is derived from an EMBL/GenBank/DDBJ whole genome shotgun (WGS) entry which is preliminary data.</text>
</comment>
<name>A0A2S8G4L0_9BACT</name>
<gene>
    <name evidence="1" type="ORF">C5Y96_05725</name>
</gene>
<protein>
    <submittedName>
        <fullName evidence="1">Uncharacterized protein</fullName>
    </submittedName>
</protein>
<organism evidence="1 2">
    <name type="scientific">Blastopirellula marina</name>
    <dbReference type="NCBI Taxonomy" id="124"/>
    <lineage>
        <taxon>Bacteria</taxon>
        <taxon>Pseudomonadati</taxon>
        <taxon>Planctomycetota</taxon>
        <taxon>Planctomycetia</taxon>
        <taxon>Pirellulales</taxon>
        <taxon>Pirellulaceae</taxon>
        <taxon>Blastopirellula</taxon>
    </lineage>
</organism>
<proteinExistence type="predicted"/>
<sequence length="65" mass="6929">MADNAEQIAELEALQNLGATSVSVDGMSASVSQEWIARRLRELRAADDNQADQRPIASTIDLSGA</sequence>